<feature type="region of interest" description="Disordered" evidence="1">
    <location>
        <begin position="64"/>
        <end position="90"/>
    </location>
</feature>
<dbReference type="AlphaFoldDB" id="A0A4R4Q717"/>
<comment type="caution">
    <text evidence="3">The sequence shown here is derived from an EMBL/GenBank/DDBJ whole genome shotgun (WGS) entry which is preliminary data.</text>
</comment>
<dbReference type="Proteomes" id="UP000295075">
    <property type="component" value="Unassembled WGS sequence"/>
</dbReference>
<dbReference type="EMBL" id="SMKA01000038">
    <property type="protein sequence ID" value="TDC30978.1"/>
    <property type="molecule type" value="Genomic_DNA"/>
</dbReference>
<feature type="transmembrane region" description="Helical" evidence="2">
    <location>
        <begin position="39"/>
        <end position="60"/>
    </location>
</feature>
<sequence length="279" mass="29449">MNDIERLLDAAANDDDRSQNISVEAILQRGRRAVRRSRFAVVASTALAAIAVTAVAPPAISALRGPQGASDTQVAAADGTDTAGGGKAVPPPPVSLLKHIAILMRCQSGDKEARDLNKRYGVNTFDKAGPIDAKWTLAVKSGVGDAFTAIFVSPDRSIAATCHSAGAKGQFRGSGVVDRASTTYVVKKGNPHNLTMTQARGIQVPKGVTRVLVDVPGEKLAREALLSQSGGFFTIGWPHDDESKSLVMVRIRGYDAKGAPVFDEKAPYQAQRIPPLGKR</sequence>
<name>A0A4R4Q717_9ACTN</name>
<keyword evidence="2" id="KW-0812">Transmembrane</keyword>
<organism evidence="3 4">
    <name type="scientific">Kribbella albertanoniae</name>
    <dbReference type="NCBI Taxonomy" id="1266829"/>
    <lineage>
        <taxon>Bacteria</taxon>
        <taxon>Bacillati</taxon>
        <taxon>Actinomycetota</taxon>
        <taxon>Actinomycetes</taxon>
        <taxon>Propionibacteriales</taxon>
        <taxon>Kribbellaceae</taxon>
        <taxon>Kribbella</taxon>
    </lineage>
</organism>
<evidence type="ECO:0000313" key="3">
    <source>
        <dbReference type="EMBL" id="TDC30978.1"/>
    </source>
</evidence>
<gene>
    <name evidence="3" type="ORF">E1261_12015</name>
</gene>
<evidence type="ECO:0000256" key="1">
    <source>
        <dbReference type="SAM" id="MobiDB-lite"/>
    </source>
</evidence>
<keyword evidence="2" id="KW-1133">Transmembrane helix</keyword>
<evidence type="ECO:0000313" key="4">
    <source>
        <dbReference type="Proteomes" id="UP000295075"/>
    </source>
</evidence>
<reference evidence="3 4" key="1">
    <citation type="submission" date="2019-03" db="EMBL/GenBank/DDBJ databases">
        <title>Draft genome sequences of novel Actinobacteria.</title>
        <authorList>
            <person name="Sahin N."/>
            <person name="Ay H."/>
            <person name="Saygin H."/>
        </authorList>
    </citation>
    <scope>NUCLEOTIDE SEQUENCE [LARGE SCALE GENOMIC DNA]</scope>
    <source>
        <strain evidence="3 4">JCM 30547</strain>
    </source>
</reference>
<accession>A0A4R4Q717</accession>
<proteinExistence type="predicted"/>
<dbReference type="OrthoDB" id="3803964at2"/>
<keyword evidence="4" id="KW-1185">Reference proteome</keyword>
<dbReference type="RefSeq" id="WP_132405859.1">
    <property type="nucleotide sequence ID" value="NZ_SMKA01000038.1"/>
</dbReference>
<evidence type="ECO:0000256" key="2">
    <source>
        <dbReference type="SAM" id="Phobius"/>
    </source>
</evidence>
<protein>
    <submittedName>
        <fullName evidence="3">Uncharacterized protein</fullName>
    </submittedName>
</protein>
<keyword evidence="2" id="KW-0472">Membrane</keyword>